<dbReference type="FunFam" id="3.40.50.300:FF:000006">
    <property type="entry name" value="DNA-binding transcriptional regulator NtrC"/>
    <property type="match status" value="1"/>
</dbReference>
<dbReference type="CDD" id="cd00130">
    <property type="entry name" value="PAS"/>
    <property type="match status" value="1"/>
</dbReference>
<sequence length="465" mass="51721">MAGGWLLDGQQLLMDAIMTVPYIAAMIVDKQGYVVFVNRTYLKMLKRTEKETLGKHVSEITPNSRTLEVLKTGKAIIGYYWPINGYEGVASSIPLFKKGELVGCLAYSIFLDVWDGKTLMENLVNELNVYKKEITSLYASKYTFDAIIGESQALQKVKKLACQVANHPDTTVLITGESGTGKELLAHSIHSASSRARFPFVKVNCAAIPDNLLEAELFGYGEGAYTGAKKGGKPGKFEVANGGTVFLDEVGDMSLAMQGKLLRVLQEKEMERLGDNKPIRVNVRVIAATNRNLEEMVEQGRFREDLYYRLNVVRIHMPALRHRSGDIPLLVKYLLCKLNKKLKTSVMGVSAPAMERIMKYSWPGNVRELENVLERALILAEMSGSKTITPEYLVLMNDRANASAVSFGKGLKALTEEFERQVIARVLEETDYNKMEAAIRLDIDVSSLYRKIKRYGLGIGKGAGV</sequence>
<dbReference type="InterPro" id="IPR025943">
    <property type="entry name" value="Sigma_54_int_dom_ATP-bd_2"/>
</dbReference>
<dbReference type="Gene3D" id="3.30.450.20">
    <property type="entry name" value="PAS domain"/>
    <property type="match status" value="1"/>
</dbReference>
<reference evidence="8" key="1">
    <citation type="journal article" date="2010" name="Stand. Genomic Sci.">
        <title>Complete genome sequence of Syntrophothermus lipocalidus type strain (TGB-C1T).</title>
        <authorList>
            <consortium name="US DOE Joint Genome Institute (JGI-PGF)"/>
            <person name="Djao O."/>
            <person name="Zhang X."/>
            <person name="Lucas S."/>
            <person name="Lapidus A."/>
            <person name="Glavina Del Rio T."/>
            <person name="Nolan M."/>
            <person name="Tice H."/>
            <person name="Cheng J."/>
            <person name="Han C."/>
            <person name="Tapia R."/>
            <person name="Goodwin L."/>
            <person name="Pitluck S."/>
            <person name="Liolios K."/>
            <person name="Ivanova N."/>
            <person name="Mavromatis K."/>
            <person name="Mikhailova N."/>
            <person name="Ovchinnikova G."/>
            <person name="Pati A."/>
            <person name="Brambilla E."/>
            <person name="Chen A."/>
            <person name="Palaniappan K."/>
            <person name="Land M."/>
            <person name="Hauser L."/>
            <person name="Chang Y."/>
            <person name="Jeffries C."/>
            <person name="Rohde M."/>
            <person name="Sikorski J."/>
            <person name="Spring S."/>
            <person name="Goker M."/>
            <person name="Detter J."/>
            <person name="Woyke T."/>
            <person name="Bristow J."/>
            <person name="Eisen J."/>
            <person name="Markowitz V."/>
            <person name="Hugenholtz P."/>
            <person name="Kyrpides N."/>
            <person name="Klenk H."/>
        </authorList>
    </citation>
    <scope>NUCLEOTIDE SEQUENCE [LARGE SCALE GENOMIC DNA]</scope>
    <source>
        <strain evidence="8">DSM 12680 / TGB-C1</strain>
    </source>
</reference>
<evidence type="ECO:0000256" key="2">
    <source>
        <dbReference type="ARBA" id="ARBA00022840"/>
    </source>
</evidence>
<dbReference type="InterPro" id="IPR027417">
    <property type="entry name" value="P-loop_NTPase"/>
</dbReference>
<gene>
    <name evidence="7" type="ordered locus">Slip_1990</name>
</gene>
<dbReference type="KEGG" id="slp:Slip_1990"/>
<dbReference type="InterPro" id="IPR003593">
    <property type="entry name" value="AAA+_ATPase"/>
</dbReference>
<keyword evidence="4" id="KW-0238">DNA-binding</keyword>
<dbReference type="InterPro" id="IPR000014">
    <property type="entry name" value="PAS"/>
</dbReference>
<dbReference type="Gene3D" id="3.40.50.300">
    <property type="entry name" value="P-loop containing nucleotide triphosphate hydrolases"/>
    <property type="match status" value="1"/>
</dbReference>
<dbReference type="Pfam" id="PF25601">
    <property type="entry name" value="AAA_lid_14"/>
    <property type="match status" value="1"/>
</dbReference>
<keyword evidence="5" id="KW-0804">Transcription</keyword>
<keyword evidence="8" id="KW-1185">Reference proteome</keyword>
<dbReference type="GO" id="GO:0006355">
    <property type="term" value="P:regulation of DNA-templated transcription"/>
    <property type="evidence" value="ECO:0007669"/>
    <property type="project" value="InterPro"/>
</dbReference>
<dbReference type="SUPFAM" id="SSF55785">
    <property type="entry name" value="PYP-like sensor domain (PAS domain)"/>
    <property type="match status" value="1"/>
</dbReference>
<dbReference type="PANTHER" id="PTHR32071">
    <property type="entry name" value="TRANSCRIPTIONAL REGULATORY PROTEIN"/>
    <property type="match status" value="1"/>
</dbReference>
<evidence type="ECO:0000256" key="5">
    <source>
        <dbReference type="ARBA" id="ARBA00023163"/>
    </source>
</evidence>
<evidence type="ECO:0000256" key="3">
    <source>
        <dbReference type="ARBA" id="ARBA00023015"/>
    </source>
</evidence>
<keyword evidence="3" id="KW-0805">Transcription regulation</keyword>
<accession>D7CPW3</accession>
<dbReference type="InterPro" id="IPR009057">
    <property type="entry name" value="Homeodomain-like_sf"/>
</dbReference>
<dbReference type="GO" id="GO:0005524">
    <property type="term" value="F:ATP binding"/>
    <property type="evidence" value="ECO:0007669"/>
    <property type="project" value="UniProtKB-KW"/>
</dbReference>
<dbReference type="CDD" id="cd00009">
    <property type="entry name" value="AAA"/>
    <property type="match status" value="1"/>
</dbReference>
<proteinExistence type="predicted"/>
<evidence type="ECO:0000313" key="8">
    <source>
        <dbReference type="Proteomes" id="UP000000378"/>
    </source>
</evidence>
<dbReference type="InterPro" id="IPR002078">
    <property type="entry name" value="Sigma_54_int"/>
</dbReference>
<dbReference type="PRINTS" id="PR01590">
    <property type="entry name" value="HTHFIS"/>
</dbReference>
<dbReference type="PROSITE" id="PS50045">
    <property type="entry name" value="SIGMA54_INTERACT_4"/>
    <property type="match status" value="1"/>
</dbReference>
<evidence type="ECO:0000256" key="1">
    <source>
        <dbReference type="ARBA" id="ARBA00022741"/>
    </source>
</evidence>
<dbReference type="SUPFAM" id="SSF52540">
    <property type="entry name" value="P-loop containing nucleoside triphosphate hydrolases"/>
    <property type="match status" value="1"/>
</dbReference>
<dbReference type="GO" id="GO:0043565">
    <property type="term" value="F:sequence-specific DNA binding"/>
    <property type="evidence" value="ECO:0007669"/>
    <property type="project" value="InterPro"/>
</dbReference>
<dbReference type="Pfam" id="PF02954">
    <property type="entry name" value="HTH_8"/>
    <property type="match status" value="1"/>
</dbReference>
<dbReference type="RefSeq" id="WP_013176143.1">
    <property type="nucleotide sequence ID" value="NC_014220.1"/>
</dbReference>
<name>D7CPW3_SYNLT</name>
<dbReference type="InterPro" id="IPR035965">
    <property type="entry name" value="PAS-like_dom_sf"/>
</dbReference>
<dbReference type="PROSITE" id="PS00675">
    <property type="entry name" value="SIGMA54_INTERACT_1"/>
    <property type="match status" value="1"/>
</dbReference>
<evidence type="ECO:0000256" key="4">
    <source>
        <dbReference type="ARBA" id="ARBA00023125"/>
    </source>
</evidence>
<dbReference type="HOGENOM" id="CLU_000445_8_1_9"/>
<dbReference type="InterPro" id="IPR002197">
    <property type="entry name" value="HTH_Fis"/>
</dbReference>
<evidence type="ECO:0000313" key="7">
    <source>
        <dbReference type="EMBL" id="ADI02741.1"/>
    </source>
</evidence>
<dbReference type="InterPro" id="IPR025944">
    <property type="entry name" value="Sigma_54_int_dom_CS"/>
</dbReference>
<keyword evidence="2" id="KW-0067">ATP-binding</keyword>
<dbReference type="EMBL" id="CP002048">
    <property type="protein sequence ID" value="ADI02741.1"/>
    <property type="molecule type" value="Genomic_DNA"/>
</dbReference>
<dbReference type="OrthoDB" id="9765164at2"/>
<dbReference type="Gene3D" id="1.10.10.60">
    <property type="entry name" value="Homeodomain-like"/>
    <property type="match status" value="1"/>
</dbReference>
<dbReference type="PROSITE" id="PS00676">
    <property type="entry name" value="SIGMA54_INTERACT_2"/>
    <property type="match status" value="1"/>
</dbReference>
<dbReference type="SMART" id="SM00382">
    <property type="entry name" value="AAA"/>
    <property type="match status" value="1"/>
</dbReference>
<evidence type="ECO:0000259" key="6">
    <source>
        <dbReference type="PROSITE" id="PS50045"/>
    </source>
</evidence>
<dbReference type="InterPro" id="IPR058031">
    <property type="entry name" value="AAA_lid_NorR"/>
</dbReference>
<feature type="domain" description="Sigma-54 factor interaction" evidence="6">
    <location>
        <begin position="147"/>
        <end position="378"/>
    </location>
</feature>
<dbReference type="Proteomes" id="UP000000378">
    <property type="component" value="Chromosome"/>
</dbReference>
<dbReference type="AlphaFoldDB" id="D7CPW3"/>
<keyword evidence="1" id="KW-0547">Nucleotide-binding</keyword>
<organism evidence="7 8">
    <name type="scientific">Syntrophothermus lipocalidus (strain DSM 12680 / TGB-C1)</name>
    <dbReference type="NCBI Taxonomy" id="643648"/>
    <lineage>
        <taxon>Bacteria</taxon>
        <taxon>Bacillati</taxon>
        <taxon>Bacillota</taxon>
        <taxon>Clostridia</taxon>
        <taxon>Eubacteriales</taxon>
        <taxon>Syntrophomonadaceae</taxon>
        <taxon>Syntrophothermus</taxon>
    </lineage>
</organism>
<dbReference type="PROSITE" id="PS00688">
    <property type="entry name" value="SIGMA54_INTERACT_3"/>
    <property type="match status" value="1"/>
</dbReference>
<dbReference type="InterPro" id="IPR025662">
    <property type="entry name" value="Sigma_54_int_dom_ATP-bd_1"/>
</dbReference>
<dbReference type="SUPFAM" id="SSF46689">
    <property type="entry name" value="Homeodomain-like"/>
    <property type="match status" value="1"/>
</dbReference>
<dbReference type="eggNOG" id="COG3829">
    <property type="taxonomic scope" value="Bacteria"/>
</dbReference>
<dbReference type="Gene3D" id="1.10.8.60">
    <property type="match status" value="1"/>
</dbReference>
<reference evidence="7 8" key="2">
    <citation type="journal article" date="2010" name="Stand. Genomic Sci.">
        <title>Complete genome sequence of Syntrophothermus lipocalidus type strain (TGB-C1).</title>
        <authorList>
            <person name="Djao O.D."/>
            <person name="Zhang X."/>
            <person name="Lucas S."/>
            <person name="Lapidus A."/>
            <person name="Del Rio T.G."/>
            <person name="Nolan M."/>
            <person name="Tice H."/>
            <person name="Cheng J.F."/>
            <person name="Han C."/>
            <person name="Tapia R."/>
            <person name="Goodwin L."/>
            <person name="Pitluck S."/>
            <person name="Liolios K."/>
            <person name="Ivanova N."/>
            <person name="Mavromatis K."/>
            <person name="Mikhailova N."/>
            <person name="Ovchinnikova G."/>
            <person name="Pati A."/>
            <person name="Brambilla E."/>
            <person name="Chen A."/>
            <person name="Palaniappan K."/>
            <person name="Land M."/>
            <person name="Hauser L."/>
            <person name="Chang Y.J."/>
            <person name="Jeffries C.D."/>
            <person name="Rohde M."/>
            <person name="Sikorski J."/>
            <person name="Spring S."/>
            <person name="Goker M."/>
            <person name="Detter J.C."/>
            <person name="Woyke T."/>
            <person name="Bristow J."/>
            <person name="Eisen J.A."/>
            <person name="Markowitz V."/>
            <person name="Hugenholtz P."/>
            <person name="Kyrpides N.C."/>
            <person name="Klenk H.P."/>
        </authorList>
    </citation>
    <scope>NUCLEOTIDE SEQUENCE [LARGE SCALE GENOMIC DNA]</scope>
    <source>
        <strain evidence="8">DSM 12680 / TGB-C1</strain>
    </source>
</reference>
<protein>
    <submittedName>
        <fullName evidence="7">Sigma54 specific transcriptional regulator, Fis family</fullName>
    </submittedName>
</protein>
<dbReference type="Pfam" id="PF00158">
    <property type="entry name" value="Sigma54_activat"/>
    <property type="match status" value="1"/>
</dbReference>